<protein>
    <submittedName>
        <fullName evidence="1">Uncharacterized protein</fullName>
    </submittedName>
</protein>
<dbReference type="Pfam" id="PF18897">
    <property type="entry name" value="Gp3-like"/>
    <property type="match status" value="1"/>
</dbReference>
<proteinExistence type="predicted"/>
<feature type="non-terminal residue" evidence="1">
    <location>
        <position position="73"/>
    </location>
</feature>
<dbReference type="EMBL" id="LAZR01035130">
    <property type="protein sequence ID" value="KKL28339.1"/>
    <property type="molecule type" value="Genomic_DNA"/>
</dbReference>
<comment type="caution">
    <text evidence="1">The sequence shown here is derived from an EMBL/GenBank/DDBJ whole genome shotgun (WGS) entry which is preliminary data.</text>
</comment>
<sequence length="73" mass="8145">MPIIDLTDQFRFPRLGKIKLGEKVDPGGGKSPYPRATPHFVVADERVREVFGDKPTDLLIAFPTDDPEMFAST</sequence>
<organism evidence="1">
    <name type="scientific">marine sediment metagenome</name>
    <dbReference type="NCBI Taxonomy" id="412755"/>
    <lineage>
        <taxon>unclassified sequences</taxon>
        <taxon>metagenomes</taxon>
        <taxon>ecological metagenomes</taxon>
    </lineage>
</organism>
<dbReference type="InterPro" id="IPR043991">
    <property type="entry name" value="Gp3-like"/>
</dbReference>
<accession>A0A0F9C2G4</accession>
<reference evidence="1" key="1">
    <citation type="journal article" date="2015" name="Nature">
        <title>Complex archaea that bridge the gap between prokaryotes and eukaryotes.</title>
        <authorList>
            <person name="Spang A."/>
            <person name="Saw J.H."/>
            <person name="Jorgensen S.L."/>
            <person name="Zaremba-Niedzwiedzka K."/>
            <person name="Martijn J."/>
            <person name="Lind A.E."/>
            <person name="van Eijk R."/>
            <person name="Schleper C."/>
            <person name="Guy L."/>
            <person name="Ettema T.J."/>
        </authorList>
    </citation>
    <scope>NUCLEOTIDE SEQUENCE</scope>
</reference>
<gene>
    <name evidence="1" type="ORF">LCGC14_2376110</name>
</gene>
<name>A0A0F9C2G4_9ZZZZ</name>
<dbReference type="AlphaFoldDB" id="A0A0F9C2G4"/>
<evidence type="ECO:0000313" key="1">
    <source>
        <dbReference type="EMBL" id="KKL28339.1"/>
    </source>
</evidence>